<evidence type="ECO:0000256" key="14">
    <source>
        <dbReference type="ARBA" id="ARBA00023145"/>
    </source>
</evidence>
<evidence type="ECO:0000256" key="6">
    <source>
        <dbReference type="ARBA" id="ARBA00022645"/>
    </source>
</evidence>
<evidence type="ECO:0000256" key="7">
    <source>
        <dbReference type="ARBA" id="ARBA00022670"/>
    </source>
</evidence>
<dbReference type="GO" id="GO:0006508">
    <property type="term" value="P:proteolysis"/>
    <property type="evidence" value="ECO:0007669"/>
    <property type="project" value="UniProtKB-KW"/>
</dbReference>
<evidence type="ECO:0000256" key="18">
    <source>
        <dbReference type="SAM" id="SignalP"/>
    </source>
</evidence>
<keyword evidence="13" id="KW-0482">Metalloprotease</keyword>
<accession>A0A1Y2B611</accession>
<evidence type="ECO:0000256" key="13">
    <source>
        <dbReference type="ARBA" id="ARBA00023049"/>
    </source>
</evidence>
<dbReference type="SMART" id="SM00631">
    <property type="entry name" value="Zn_pept"/>
    <property type="match status" value="1"/>
</dbReference>
<keyword evidence="11" id="KW-0862">Zinc</keyword>
<keyword evidence="6" id="KW-0121">Carboxypeptidase</keyword>
<dbReference type="GO" id="GO:0005615">
    <property type="term" value="C:extracellular space"/>
    <property type="evidence" value="ECO:0007669"/>
    <property type="project" value="TreeGrafter"/>
</dbReference>
<gene>
    <name evidence="20" type="ORF">BCR33DRAFT_724538</name>
</gene>
<feature type="chain" id="PRO_5011965716" description="Carboxypeptidase M14A" evidence="18">
    <location>
        <begin position="20"/>
        <end position="472"/>
    </location>
</feature>
<comment type="similarity">
    <text evidence="4 17">Belongs to the peptidase M14 family.</text>
</comment>
<evidence type="ECO:0000256" key="3">
    <source>
        <dbReference type="ARBA" id="ARBA00004613"/>
    </source>
</evidence>
<keyword evidence="10" id="KW-0378">Hydrolase</keyword>
<evidence type="ECO:0000256" key="15">
    <source>
        <dbReference type="ARBA" id="ARBA00023157"/>
    </source>
</evidence>
<dbReference type="AlphaFoldDB" id="A0A1Y2B611"/>
<keyword evidence="7" id="KW-0645">Protease</keyword>
<proteinExistence type="inferred from homology"/>
<comment type="caution">
    <text evidence="20">The sequence shown here is derived from an EMBL/GenBank/DDBJ whole genome shotgun (WGS) entry which is preliminary data.</text>
</comment>
<dbReference type="InterPro" id="IPR000834">
    <property type="entry name" value="Peptidase_M14"/>
</dbReference>
<dbReference type="PROSITE" id="PS52035">
    <property type="entry name" value="PEPTIDASE_M14"/>
    <property type="match status" value="1"/>
</dbReference>
<keyword evidence="9 18" id="KW-0732">Signal</keyword>
<dbReference type="InterPro" id="IPR057247">
    <property type="entry name" value="CARBOXYPEPT_ZN_2"/>
</dbReference>
<feature type="signal peptide" evidence="18">
    <location>
        <begin position="1"/>
        <end position="19"/>
    </location>
</feature>
<dbReference type="Proteomes" id="UP000193642">
    <property type="component" value="Unassembled WGS sequence"/>
</dbReference>
<comment type="cofactor">
    <cofactor evidence="1">
        <name>Zn(2+)</name>
        <dbReference type="ChEBI" id="CHEBI:29105"/>
    </cofactor>
</comment>
<keyword evidence="15" id="KW-1015">Disulfide bond</keyword>
<reference evidence="20 21" key="1">
    <citation type="submission" date="2016-07" db="EMBL/GenBank/DDBJ databases">
        <title>Pervasive Adenine N6-methylation of Active Genes in Fungi.</title>
        <authorList>
            <consortium name="DOE Joint Genome Institute"/>
            <person name="Mondo S.J."/>
            <person name="Dannebaum R.O."/>
            <person name="Kuo R.C."/>
            <person name="Labutti K."/>
            <person name="Haridas S."/>
            <person name="Kuo A."/>
            <person name="Salamov A."/>
            <person name="Ahrendt S.R."/>
            <person name="Lipzen A."/>
            <person name="Sullivan W."/>
            <person name="Andreopoulos W.B."/>
            <person name="Clum A."/>
            <person name="Lindquist E."/>
            <person name="Daum C."/>
            <person name="Ramamoorthy G.K."/>
            <person name="Gryganskyi A."/>
            <person name="Culley D."/>
            <person name="Magnuson J.K."/>
            <person name="James T.Y."/>
            <person name="O'Malley M.A."/>
            <person name="Stajich J.E."/>
            <person name="Spatafora J.W."/>
            <person name="Visel A."/>
            <person name="Grigoriev I.V."/>
        </authorList>
    </citation>
    <scope>NUCLEOTIDE SEQUENCE [LARGE SCALE GENOMIC DNA]</scope>
    <source>
        <strain evidence="20 21">JEL800</strain>
    </source>
</reference>
<evidence type="ECO:0000256" key="9">
    <source>
        <dbReference type="ARBA" id="ARBA00022729"/>
    </source>
</evidence>
<comment type="subcellular location">
    <subcellularLocation>
        <location evidence="3">Secreted</location>
    </subcellularLocation>
</comment>
<keyword evidence="5" id="KW-0964">Secreted</keyword>
<evidence type="ECO:0000256" key="16">
    <source>
        <dbReference type="ARBA" id="ARBA00081330"/>
    </source>
</evidence>
<evidence type="ECO:0000256" key="1">
    <source>
        <dbReference type="ARBA" id="ARBA00001947"/>
    </source>
</evidence>
<dbReference type="PRINTS" id="PR00765">
    <property type="entry name" value="CRBOXYPTASEA"/>
</dbReference>
<keyword evidence="21" id="KW-1185">Reference proteome</keyword>
<dbReference type="FunFam" id="3.40.630.10:FF:000040">
    <property type="entry name" value="zinc carboxypeptidase"/>
    <property type="match status" value="1"/>
</dbReference>
<dbReference type="OrthoDB" id="3626597at2759"/>
<evidence type="ECO:0000313" key="21">
    <source>
        <dbReference type="Proteomes" id="UP000193642"/>
    </source>
</evidence>
<dbReference type="InterPro" id="IPR036990">
    <property type="entry name" value="M14A-like_propep"/>
</dbReference>
<evidence type="ECO:0000256" key="10">
    <source>
        <dbReference type="ARBA" id="ARBA00022801"/>
    </source>
</evidence>
<keyword evidence="8" id="KW-0479">Metal-binding</keyword>
<evidence type="ECO:0000313" key="20">
    <source>
        <dbReference type="EMBL" id="ORY29917.1"/>
    </source>
</evidence>
<evidence type="ECO:0000256" key="4">
    <source>
        <dbReference type="ARBA" id="ARBA00005988"/>
    </source>
</evidence>
<dbReference type="InterPro" id="IPR003146">
    <property type="entry name" value="M14A_act_pep"/>
</dbReference>
<dbReference type="PROSITE" id="PS00133">
    <property type="entry name" value="CARBOXYPEPT_ZN_2"/>
    <property type="match status" value="1"/>
</dbReference>
<dbReference type="CDD" id="cd03860">
    <property type="entry name" value="M14_CP_A-B_like"/>
    <property type="match status" value="1"/>
</dbReference>
<feature type="domain" description="Peptidase M14" evidence="19">
    <location>
        <begin position="168"/>
        <end position="460"/>
    </location>
</feature>
<dbReference type="GO" id="GO:0004181">
    <property type="term" value="F:metallocarboxypeptidase activity"/>
    <property type="evidence" value="ECO:0007669"/>
    <property type="project" value="InterPro"/>
</dbReference>
<keyword evidence="12" id="KW-0843">Virulence</keyword>
<comment type="function">
    <text evidence="2">Extracellular metalloprotease that contributes to pathogenicity.</text>
</comment>
<evidence type="ECO:0000256" key="8">
    <source>
        <dbReference type="ARBA" id="ARBA00022723"/>
    </source>
</evidence>
<dbReference type="GO" id="GO:0008270">
    <property type="term" value="F:zinc ion binding"/>
    <property type="evidence" value="ECO:0007669"/>
    <property type="project" value="InterPro"/>
</dbReference>
<name>A0A1Y2B611_9FUNG</name>
<dbReference type="PANTHER" id="PTHR11705:SF143">
    <property type="entry name" value="SLL0236 PROTEIN"/>
    <property type="match status" value="1"/>
</dbReference>
<protein>
    <recommendedName>
        <fullName evidence="16">Carboxypeptidase M14A</fullName>
    </recommendedName>
</protein>
<dbReference type="STRING" id="329046.A0A1Y2B611"/>
<keyword evidence="14" id="KW-0865">Zymogen</keyword>
<dbReference type="SUPFAM" id="SSF54897">
    <property type="entry name" value="Protease propeptides/inhibitors"/>
    <property type="match status" value="1"/>
</dbReference>
<evidence type="ECO:0000256" key="2">
    <source>
        <dbReference type="ARBA" id="ARBA00003091"/>
    </source>
</evidence>
<dbReference type="SUPFAM" id="SSF53187">
    <property type="entry name" value="Zn-dependent exopeptidases"/>
    <property type="match status" value="1"/>
</dbReference>
<dbReference type="Gene3D" id="3.40.630.10">
    <property type="entry name" value="Zn peptidases"/>
    <property type="match status" value="1"/>
</dbReference>
<evidence type="ECO:0000256" key="11">
    <source>
        <dbReference type="ARBA" id="ARBA00022833"/>
    </source>
</evidence>
<dbReference type="Gene3D" id="3.30.70.340">
    <property type="entry name" value="Metallocarboxypeptidase-like"/>
    <property type="match status" value="1"/>
</dbReference>
<organism evidence="20 21">
    <name type="scientific">Rhizoclosmatium globosum</name>
    <dbReference type="NCBI Taxonomy" id="329046"/>
    <lineage>
        <taxon>Eukaryota</taxon>
        <taxon>Fungi</taxon>
        <taxon>Fungi incertae sedis</taxon>
        <taxon>Chytridiomycota</taxon>
        <taxon>Chytridiomycota incertae sedis</taxon>
        <taxon>Chytridiomycetes</taxon>
        <taxon>Chytridiales</taxon>
        <taxon>Chytriomycetaceae</taxon>
        <taxon>Rhizoclosmatium</taxon>
    </lineage>
</organism>
<dbReference type="Pfam" id="PF02244">
    <property type="entry name" value="Propep_M14"/>
    <property type="match status" value="1"/>
</dbReference>
<dbReference type="PANTHER" id="PTHR11705">
    <property type="entry name" value="PROTEASE FAMILY M14 CARBOXYPEPTIDASE A,B"/>
    <property type="match status" value="1"/>
</dbReference>
<evidence type="ECO:0000256" key="17">
    <source>
        <dbReference type="PROSITE-ProRule" id="PRU01379"/>
    </source>
</evidence>
<sequence>MHRLIGSLTVLAIVLVTFGIQTSNQGRFRAPETLFATLKAASLPPSDGQPVRFEGHQVWRVAIASLTDLARINTLQDQVPTLDFWTDPRIGRHGVDIRVSSTKGAQEALAAYLSKFSLSYDVFIPDVQHAIEKQLLPPVVAAPHLNSLGDHQSLLSADADPTKTYFTKYHPISEINEYLDYLVKEYPHLAEKFSLGKTYEGRDQWGIKLRAPRNEPSSIAKEKKEEWIGPAVVQYILTSLITSYGKDPALAHILDSFDFTIIPVLNVDGYEYTHTTNRMWRKNRQPNAGNLCVGTDPNRNWASNWGGDGTTSKNPCSDSYIGTSPFSAPEPKNLANYVTSRNGAVISFIDFHAYSQLWMYPYGAFCDRTAPIHVESAAQRAASALKSVHGKTFAVGSICNIIYQASGSSVDFAYDTANVTFSYGVELRDQGLYGFLLPPKQIVPSGEETLAGVVELVGVIEKWLKEDGAMDL</sequence>
<dbReference type="Pfam" id="PF00246">
    <property type="entry name" value="Peptidase_M14"/>
    <property type="match status" value="1"/>
</dbReference>
<feature type="active site" description="Proton donor/acceptor" evidence="17">
    <location>
        <position position="426"/>
    </location>
</feature>
<evidence type="ECO:0000256" key="5">
    <source>
        <dbReference type="ARBA" id="ARBA00022525"/>
    </source>
</evidence>
<dbReference type="EMBL" id="MCGO01000085">
    <property type="protein sequence ID" value="ORY29917.1"/>
    <property type="molecule type" value="Genomic_DNA"/>
</dbReference>
<evidence type="ECO:0000256" key="12">
    <source>
        <dbReference type="ARBA" id="ARBA00023026"/>
    </source>
</evidence>
<evidence type="ECO:0000259" key="19">
    <source>
        <dbReference type="PROSITE" id="PS52035"/>
    </source>
</evidence>